<reference evidence="2 3" key="1">
    <citation type="submission" date="2019-03" db="EMBL/GenBank/DDBJ databases">
        <title>Genomic Encyclopedia of Type Strains, Phase IV (KMG-IV): sequencing the most valuable type-strain genomes for metagenomic binning, comparative biology and taxonomic classification.</title>
        <authorList>
            <person name="Goeker M."/>
        </authorList>
    </citation>
    <scope>NUCLEOTIDE SEQUENCE [LARGE SCALE GENOMIC DNA]</scope>
    <source>
        <strain evidence="2 3">DSM 22958</strain>
    </source>
</reference>
<proteinExistence type="predicted"/>
<evidence type="ECO:0000313" key="3">
    <source>
        <dbReference type="Proteomes" id="UP000294881"/>
    </source>
</evidence>
<gene>
    <name evidence="2" type="ORF">EV666_10337</name>
</gene>
<feature type="signal peptide" evidence="1">
    <location>
        <begin position="1"/>
        <end position="24"/>
    </location>
</feature>
<dbReference type="EMBL" id="SLWL01000003">
    <property type="protein sequence ID" value="TCO14531.1"/>
    <property type="molecule type" value="Genomic_DNA"/>
</dbReference>
<keyword evidence="1" id="KW-0732">Signal</keyword>
<keyword evidence="3" id="KW-1185">Reference proteome</keyword>
<accession>A0A4R2GXW5</accession>
<feature type="chain" id="PRO_5020740327" evidence="1">
    <location>
        <begin position="25"/>
        <end position="106"/>
    </location>
</feature>
<organism evidence="2 3">
    <name type="scientific">Camelimonas lactis</name>
    <dbReference type="NCBI Taxonomy" id="659006"/>
    <lineage>
        <taxon>Bacteria</taxon>
        <taxon>Pseudomonadati</taxon>
        <taxon>Pseudomonadota</taxon>
        <taxon>Alphaproteobacteria</taxon>
        <taxon>Hyphomicrobiales</taxon>
        <taxon>Chelatococcaceae</taxon>
        <taxon>Camelimonas</taxon>
    </lineage>
</organism>
<dbReference type="Proteomes" id="UP000294881">
    <property type="component" value="Unassembled WGS sequence"/>
</dbReference>
<evidence type="ECO:0000256" key="1">
    <source>
        <dbReference type="SAM" id="SignalP"/>
    </source>
</evidence>
<evidence type="ECO:0000313" key="2">
    <source>
        <dbReference type="EMBL" id="TCO14531.1"/>
    </source>
</evidence>
<dbReference type="OrthoDB" id="7376370at2"/>
<name>A0A4R2GXW5_9HYPH</name>
<protein>
    <submittedName>
        <fullName evidence="2">Uncharacterized protein</fullName>
    </submittedName>
</protein>
<comment type="caution">
    <text evidence="2">The sequence shown here is derived from an EMBL/GenBank/DDBJ whole genome shotgun (WGS) entry which is preliminary data.</text>
</comment>
<sequence length="106" mass="11093">MRRARLTWTFLLAASLAGVVEARAALAPNYQRLAELRAILDDPAVIAAFGAAPITSITHVGSDSYLVASETCQLSVRIVGHALPSGMVGPRRFSVSAGKASCRGGR</sequence>
<dbReference type="RefSeq" id="WP_132003870.1">
    <property type="nucleotide sequence ID" value="NZ_JBHUNN010000002.1"/>
</dbReference>
<dbReference type="AlphaFoldDB" id="A0A4R2GXW5"/>